<evidence type="ECO:0000256" key="8">
    <source>
        <dbReference type="ARBA" id="ARBA00047561"/>
    </source>
</evidence>
<dbReference type="GO" id="GO:0016994">
    <property type="term" value="F:precorrin-6A reductase activity"/>
    <property type="evidence" value="ECO:0007669"/>
    <property type="project" value="InterPro"/>
</dbReference>
<dbReference type="Gene3D" id="3.40.50.720">
    <property type="entry name" value="NAD(P)-binding Rossmann-like Domain"/>
    <property type="match status" value="1"/>
</dbReference>
<dbReference type="Pfam" id="PF13241">
    <property type="entry name" value="NAD_binding_7"/>
    <property type="match status" value="1"/>
</dbReference>
<protein>
    <recommendedName>
        <fullName evidence="3">precorrin-2 dehydrogenase</fullName>
        <ecNumber evidence="3">1.3.1.76</ecNumber>
    </recommendedName>
</protein>
<dbReference type="Proteomes" id="UP000093044">
    <property type="component" value="Chromosome"/>
</dbReference>
<comment type="catalytic activity">
    <reaction evidence="8">
        <text>precorrin-2 + NAD(+) = sirohydrochlorin + NADH + 2 H(+)</text>
        <dbReference type="Rhea" id="RHEA:15613"/>
        <dbReference type="ChEBI" id="CHEBI:15378"/>
        <dbReference type="ChEBI" id="CHEBI:57540"/>
        <dbReference type="ChEBI" id="CHEBI:57945"/>
        <dbReference type="ChEBI" id="CHEBI:58351"/>
        <dbReference type="ChEBI" id="CHEBI:58827"/>
        <dbReference type="EC" id="1.3.1.76"/>
    </reaction>
</comment>
<dbReference type="GO" id="GO:0019354">
    <property type="term" value="P:siroheme biosynthetic process"/>
    <property type="evidence" value="ECO:0007669"/>
    <property type="project" value="UniProtKB-UniPathway"/>
</dbReference>
<dbReference type="PANTHER" id="PTHR36925">
    <property type="entry name" value="COBALT-PRECORRIN-6A REDUCTASE"/>
    <property type="match status" value="1"/>
</dbReference>
<name>A0A1B2I9V1_9BACT</name>
<keyword evidence="5" id="KW-0560">Oxidoreductase</keyword>
<evidence type="ECO:0000256" key="4">
    <source>
        <dbReference type="ARBA" id="ARBA00022573"/>
    </source>
</evidence>
<dbReference type="UniPathway" id="UPA00262">
    <property type="reaction ID" value="UER00222"/>
</dbReference>
<keyword evidence="6" id="KW-0520">NAD</keyword>
<dbReference type="UniPathway" id="UPA00148"/>
<comment type="pathway">
    <text evidence="1">Cofactor biosynthesis; adenosylcobalamin biosynthesis.</text>
</comment>
<dbReference type="AlphaFoldDB" id="A0A1B2I9V1"/>
<dbReference type="EC" id="1.3.1.76" evidence="3"/>
<dbReference type="NCBIfam" id="TIGR00715">
    <property type="entry name" value="precor6x_red"/>
    <property type="match status" value="1"/>
</dbReference>
<dbReference type="InterPro" id="IPR036291">
    <property type="entry name" value="NAD(P)-bd_dom_sf"/>
</dbReference>
<proteinExistence type="predicted"/>
<accession>A0A1B2I9V1</accession>
<dbReference type="EMBL" id="CP016757">
    <property type="protein sequence ID" value="ANZ46726.1"/>
    <property type="molecule type" value="Genomic_DNA"/>
</dbReference>
<keyword evidence="10" id="KW-1185">Reference proteome</keyword>
<comment type="pathway">
    <text evidence="2">Porphyrin-containing compound metabolism; siroheme biosynthesis; sirohydrochlorin from precorrin-2: step 1/1.</text>
</comment>
<evidence type="ECO:0000313" key="9">
    <source>
        <dbReference type="EMBL" id="ANZ46726.1"/>
    </source>
</evidence>
<keyword evidence="4" id="KW-0169">Cobalamin biosynthesis</keyword>
<evidence type="ECO:0000256" key="3">
    <source>
        <dbReference type="ARBA" id="ARBA00012400"/>
    </source>
</evidence>
<keyword evidence="7" id="KW-0627">Porphyrin biosynthesis</keyword>
<dbReference type="OrthoDB" id="9780707at2"/>
<reference evidence="9" key="1">
    <citation type="submission" date="2016-08" db="EMBL/GenBank/DDBJ databases">
        <title>Complete genome of Cloacibacillus porcorum.</title>
        <authorList>
            <person name="Looft T."/>
            <person name="Bayles D.O."/>
            <person name="Alt D.P."/>
        </authorList>
    </citation>
    <scope>NUCLEOTIDE SEQUENCE [LARGE SCALE GENOMIC DNA]</scope>
    <source>
        <strain evidence="9">CL-84</strain>
    </source>
</reference>
<dbReference type="KEGG" id="cpor:BED41_15420"/>
<dbReference type="PROSITE" id="PS51014">
    <property type="entry name" value="COBK_CBIJ"/>
    <property type="match status" value="1"/>
</dbReference>
<dbReference type="Pfam" id="PF02571">
    <property type="entry name" value="CbiJ"/>
    <property type="match status" value="1"/>
</dbReference>
<gene>
    <name evidence="9" type="ORF">BED41_15420</name>
</gene>
<dbReference type="InterPro" id="IPR006367">
    <property type="entry name" value="Sirohaem_synthase_N"/>
</dbReference>
<organism evidence="9 10">
    <name type="scientific">Cloacibacillus porcorum</name>
    <dbReference type="NCBI Taxonomy" id="1197717"/>
    <lineage>
        <taxon>Bacteria</taxon>
        <taxon>Thermotogati</taxon>
        <taxon>Synergistota</taxon>
        <taxon>Synergistia</taxon>
        <taxon>Synergistales</taxon>
        <taxon>Synergistaceae</taxon>
        <taxon>Cloacibacillus</taxon>
    </lineage>
</organism>
<evidence type="ECO:0000256" key="7">
    <source>
        <dbReference type="ARBA" id="ARBA00023244"/>
    </source>
</evidence>
<dbReference type="SUPFAM" id="SSF51735">
    <property type="entry name" value="NAD(P)-binding Rossmann-fold domains"/>
    <property type="match status" value="1"/>
</dbReference>
<dbReference type="STRING" id="1197717.BED41_15420"/>
<dbReference type="GO" id="GO:0043115">
    <property type="term" value="F:precorrin-2 dehydrogenase activity"/>
    <property type="evidence" value="ECO:0007669"/>
    <property type="project" value="UniProtKB-EC"/>
</dbReference>
<evidence type="ECO:0000256" key="5">
    <source>
        <dbReference type="ARBA" id="ARBA00023002"/>
    </source>
</evidence>
<dbReference type="PANTHER" id="PTHR36925:SF1">
    <property type="entry name" value="COBALT-PRECORRIN-6A REDUCTASE"/>
    <property type="match status" value="1"/>
</dbReference>
<dbReference type="GO" id="GO:0009236">
    <property type="term" value="P:cobalamin biosynthetic process"/>
    <property type="evidence" value="ECO:0007669"/>
    <property type="project" value="UniProtKB-UniPathway"/>
</dbReference>
<sequence>MGRRVLLFGGTTEGRELTRFRLPLVYAVATAYGAELVRGAENTEVTVGRMDAAEMEKFIKDSDIACVIDATHPYAREARENIRAACAAANTPLMRVQRREAVTDGDVVRVKSAEEAARFLEGTTGNVLLTTGSKELEAFACVSDRSRLFARVLPDPEVIKKCAECGFDSGHIIAMQGPFSLLMNEEMIRLTGARWLVTKDGGAAGGIEEKIEAARSCKARVIMIERPHEEGGHSCTEALLWARRILGLSRPPLFPMLTDMEERSAVIAGGGRIAARRAATLIKCGAAVTVVSPEFGPEFKEMKCRLVRKGWEPEDLEGAALAVAATDDEKVNAAIGAAAKERGIPVSVADNAAECSFFFPSLVTSGEVSASVSAGALSPALTHRLAERLRSVWDEWVKEERAALEEKKDG</sequence>
<dbReference type="NCBIfam" id="TIGR01470">
    <property type="entry name" value="cysG_Nterm"/>
    <property type="match status" value="1"/>
</dbReference>
<dbReference type="InterPro" id="IPR003723">
    <property type="entry name" value="Precorrin-6x_reduct"/>
</dbReference>
<evidence type="ECO:0000256" key="1">
    <source>
        <dbReference type="ARBA" id="ARBA00004953"/>
    </source>
</evidence>
<evidence type="ECO:0000256" key="2">
    <source>
        <dbReference type="ARBA" id="ARBA00005010"/>
    </source>
</evidence>
<evidence type="ECO:0000313" key="10">
    <source>
        <dbReference type="Proteomes" id="UP000093044"/>
    </source>
</evidence>
<evidence type="ECO:0000256" key="6">
    <source>
        <dbReference type="ARBA" id="ARBA00023027"/>
    </source>
</evidence>